<comment type="cofactor">
    <cofactor evidence="1">
        <name>Fe(2+)</name>
        <dbReference type="ChEBI" id="CHEBI:29033"/>
    </cofactor>
</comment>
<evidence type="ECO:0000256" key="1">
    <source>
        <dbReference type="HAMAP-Rule" id="MF_02093"/>
    </source>
</evidence>
<dbReference type="STRING" id="1001240.GY21_16960"/>
<dbReference type="GO" id="GO:0005886">
    <property type="term" value="C:plasma membrane"/>
    <property type="evidence" value="ECO:0007669"/>
    <property type="project" value="UniProtKB-SubCell"/>
</dbReference>
<feature type="binding site" evidence="1">
    <location>
        <position position="221"/>
    </location>
    <ligand>
        <name>Fe cation</name>
        <dbReference type="ChEBI" id="CHEBI:24875"/>
    </ligand>
</feature>
<dbReference type="GO" id="GO:0010436">
    <property type="term" value="F:carotenoid dioxygenase activity"/>
    <property type="evidence" value="ECO:0007669"/>
    <property type="project" value="UniProtKB-UniRule"/>
</dbReference>
<feature type="binding site" evidence="1">
    <location>
        <position position="116"/>
    </location>
    <ligand>
        <name>Fe cation</name>
        <dbReference type="ChEBI" id="CHEBI:24875"/>
    </ligand>
</feature>
<feature type="transmembrane region" description="Helical" evidence="1">
    <location>
        <begin position="163"/>
        <end position="185"/>
    </location>
</feature>
<gene>
    <name evidence="3" type="ORF">BJ997_002521</name>
    <name evidence="2" type="ORF">GY21_16960</name>
</gene>
<keyword evidence="1" id="KW-0472">Membrane</keyword>
<dbReference type="AlphaFoldDB" id="A0A099J1C2"/>
<comment type="subcellular location">
    <subcellularLocation>
        <location evidence="1">Cell membrane</location>
        <topology evidence="1">Multi-pass membrane protein</topology>
    </subcellularLocation>
</comment>
<reference evidence="2 4" key="1">
    <citation type="submission" date="2014-08" db="EMBL/GenBank/DDBJ databases">
        <authorList>
            <person name="Sisinthy S."/>
        </authorList>
    </citation>
    <scope>NUCLEOTIDE SEQUENCE [LARGE SCALE GENOMIC DNA]</scope>
    <source>
        <strain evidence="2 4">RuG17</strain>
    </source>
</reference>
<dbReference type="GO" id="GO:0016121">
    <property type="term" value="P:carotene catabolic process"/>
    <property type="evidence" value="ECO:0007669"/>
    <property type="project" value="UniProtKB-UniRule"/>
</dbReference>
<dbReference type="eggNOG" id="ENOG5032YMP">
    <property type="taxonomic scope" value="Bacteria"/>
</dbReference>
<feature type="transmembrane region" description="Helical" evidence="1">
    <location>
        <begin position="43"/>
        <end position="63"/>
    </location>
</feature>
<evidence type="ECO:0000313" key="3">
    <source>
        <dbReference type="EMBL" id="MBB5641973.1"/>
    </source>
</evidence>
<dbReference type="EMBL" id="JACHBQ010000001">
    <property type="protein sequence ID" value="MBB5641973.1"/>
    <property type="molecule type" value="Genomic_DNA"/>
</dbReference>
<organism evidence="2 4">
    <name type="scientific">Cryobacterium roopkundense</name>
    <dbReference type="NCBI Taxonomy" id="1001240"/>
    <lineage>
        <taxon>Bacteria</taxon>
        <taxon>Bacillati</taxon>
        <taxon>Actinomycetota</taxon>
        <taxon>Actinomycetes</taxon>
        <taxon>Micrococcales</taxon>
        <taxon>Microbacteriaceae</taxon>
        <taxon>Cryobacterium</taxon>
    </lineage>
</organism>
<feature type="binding site" evidence="1">
    <location>
        <position position="60"/>
    </location>
    <ligand>
        <name>Fe cation</name>
        <dbReference type="ChEBI" id="CHEBI:24875"/>
    </ligand>
</feature>
<dbReference type="RefSeq" id="WP_035838514.1">
    <property type="nucleotide sequence ID" value="NZ_JACHBQ010000001.1"/>
</dbReference>
<dbReference type="NCBIfam" id="TIGR03753">
    <property type="entry name" value="blh_monoox"/>
    <property type="match status" value="1"/>
</dbReference>
<accession>A0A099J1C2</accession>
<dbReference type="InterPro" id="IPR022270">
    <property type="entry name" value="Blh_diox"/>
</dbReference>
<feature type="transmembrane region" description="Helical" evidence="1">
    <location>
        <begin position="20"/>
        <end position="37"/>
    </location>
</feature>
<keyword evidence="1" id="KW-0560">Oxidoreductase</keyword>
<feature type="transmembrane region" description="Helical" evidence="1">
    <location>
        <begin position="272"/>
        <end position="293"/>
    </location>
</feature>
<comment type="function">
    <text evidence="1">Catalyzes the cleavage of beta-carotene at its central double bond (15,15') to yield two molecules of all-trans-retinal.</text>
</comment>
<comment type="catalytic activity">
    <reaction evidence="1">
        <text>all-trans-beta-carotene + O2 = 2 all-trans-retinal</text>
        <dbReference type="Rhea" id="RHEA:32887"/>
        <dbReference type="ChEBI" id="CHEBI:15379"/>
        <dbReference type="ChEBI" id="CHEBI:17579"/>
        <dbReference type="ChEBI" id="CHEBI:17898"/>
        <dbReference type="EC" id="1.13.11.63"/>
    </reaction>
</comment>
<evidence type="ECO:0000313" key="5">
    <source>
        <dbReference type="Proteomes" id="UP000561726"/>
    </source>
</evidence>
<keyword evidence="1" id="KW-1133">Transmembrane helix</keyword>
<feature type="transmembrane region" description="Helical" evidence="1">
    <location>
        <begin position="197"/>
        <end position="218"/>
    </location>
</feature>
<proteinExistence type="inferred from homology"/>
<name>A0A099J1C2_9MICO</name>
<dbReference type="EMBL" id="JPXF01000089">
    <property type="protein sequence ID" value="KGJ72214.1"/>
    <property type="molecule type" value="Genomic_DNA"/>
</dbReference>
<sequence>MTGSTATGRVTSRTVPAETMVFCSLALVVLVVVALRLPLPPLLVQIGVMGILVAVLGLPHGALDPLIARRAGLWGTPAGFVGFNLLYIAVVIAVVGLWLLAPPLSLVVFLLVSAMHFGSDWNSHHAPWLRFLSGFGLLTLPALAHEADVSAAYTLLAGSGGGLVAQIQADLGLLAIAGMLAGAIVAARRRPHESVEIILAGALALLAPPLIFFTLYFCALHSFRHLKAGLRAERGGGRLAVAITAVYTAAPLLVVGYLLVTFTSAANLASDVLQVVFIGLAGLTVPHMMVVTFEKYRLARPVGPPKPGHAALSAAQRAPSP</sequence>
<dbReference type="EC" id="1.13.11.63" evidence="1"/>
<dbReference type="Proteomes" id="UP000029864">
    <property type="component" value="Unassembled WGS sequence"/>
</dbReference>
<dbReference type="GO" id="GO:0004497">
    <property type="term" value="F:monooxygenase activity"/>
    <property type="evidence" value="ECO:0007669"/>
    <property type="project" value="UniProtKB-KW"/>
</dbReference>
<dbReference type="GO" id="GO:0005506">
    <property type="term" value="F:iron ion binding"/>
    <property type="evidence" value="ECO:0007669"/>
    <property type="project" value="UniProtKB-UniRule"/>
</dbReference>
<keyword evidence="4" id="KW-1185">Reference proteome</keyword>
<keyword evidence="3" id="KW-0503">Monooxygenase</keyword>
<evidence type="ECO:0000313" key="4">
    <source>
        <dbReference type="Proteomes" id="UP000029864"/>
    </source>
</evidence>
<comment type="similarity">
    <text evidence="1">Belongs to the Brp/Blh beta-carotene diooxygenase family.</text>
</comment>
<keyword evidence="1" id="KW-0223">Dioxygenase</keyword>
<keyword evidence="1" id="KW-1003">Cell membrane</keyword>
<feature type="binding site" evidence="1">
    <location>
        <position position="225"/>
    </location>
    <ligand>
        <name>Fe cation</name>
        <dbReference type="ChEBI" id="CHEBI:24875"/>
    </ligand>
</feature>
<dbReference type="HAMAP" id="MF_02093">
    <property type="entry name" value="Beta_carotene_diox"/>
    <property type="match status" value="1"/>
</dbReference>
<keyword evidence="1" id="KW-0812">Transmembrane</keyword>
<evidence type="ECO:0000313" key="2">
    <source>
        <dbReference type="EMBL" id="KGJ72214.1"/>
    </source>
</evidence>
<feature type="transmembrane region" description="Helical" evidence="1">
    <location>
        <begin position="239"/>
        <end position="260"/>
    </location>
</feature>
<feature type="transmembrane region" description="Helical" evidence="1">
    <location>
        <begin position="131"/>
        <end position="156"/>
    </location>
</feature>
<feature type="transmembrane region" description="Helical" evidence="1">
    <location>
        <begin position="84"/>
        <end position="111"/>
    </location>
</feature>
<protein>
    <recommendedName>
        <fullName evidence="1">Probable beta-carotene 15,15'-dioxygenase</fullName>
        <ecNumber evidence="1">1.13.11.63</ecNumber>
    </recommendedName>
</protein>
<keyword evidence="1" id="KW-0408">Iron</keyword>
<dbReference type="GO" id="GO:0003834">
    <property type="term" value="F:beta-carotene 15,15'-dioxygenase activity"/>
    <property type="evidence" value="ECO:0007669"/>
    <property type="project" value="UniProtKB-EC"/>
</dbReference>
<dbReference type="OrthoDB" id="8779153at2"/>
<reference evidence="3 5" key="2">
    <citation type="submission" date="2020-08" db="EMBL/GenBank/DDBJ databases">
        <title>Sequencing the genomes of 1000 actinobacteria strains.</title>
        <authorList>
            <person name="Klenk H.-P."/>
        </authorList>
    </citation>
    <scope>NUCLEOTIDE SEQUENCE [LARGE SCALE GENOMIC DNA]</scope>
    <source>
        <strain evidence="3 5">DSM 21065</strain>
    </source>
</reference>
<dbReference type="Proteomes" id="UP000561726">
    <property type="component" value="Unassembled WGS sequence"/>
</dbReference>
<comment type="caution">
    <text evidence="2">The sequence shown here is derived from an EMBL/GenBank/DDBJ whole genome shotgun (WGS) entry which is preliminary data.</text>
</comment>
<dbReference type="Pfam" id="PF15461">
    <property type="entry name" value="BCD"/>
    <property type="match status" value="1"/>
</dbReference>
<keyword evidence="1" id="KW-0479">Metal-binding</keyword>